<accession>A0A3D8YA12</accession>
<protein>
    <recommendedName>
        <fullName evidence="3">Polymerase nucleotidyl transferase domain-containing protein</fullName>
    </recommendedName>
</protein>
<evidence type="ECO:0000313" key="2">
    <source>
        <dbReference type="Proteomes" id="UP000256373"/>
    </source>
</evidence>
<dbReference type="Proteomes" id="UP000256373">
    <property type="component" value="Unassembled WGS sequence"/>
</dbReference>
<dbReference type="EMBL" id="QNUL01000011">
    <property type="protein sequence ID" value="REA60422.1"/>
    <property type="molecule type" value="Genomic_DNA"/>
</dbReference>
<dbReference type="RefSeq" id="WP_115831737.1">
    <property type="nucleotide sequence ID" value="NZ_QNUL01000011.1"/>
</dbReference>
<sequence>MKFDNNGYIFPYKPHKLKIDEFELIFGSDEHRKFLLSKLFQFMVELKQITTDDVVFWIDGSFVTQKTKPNDIDVVVFVNFQYFKSKQNQLSALKESQEFVDLYYVKVFPEDHPNFHLTKLDKLDWLHFFTTDRKNKRKGFIELTI</sequence>
<keyword evidence="2" id="KW-1185">Reference proteome</keyword>
<evidence type="ECO:0008006" key="3">
    <source>
        <dbReference type="Google" id="ProtNLM"/>
    </source>
</evidence>
<dbReference type="AlphaFoldDB" id="A0A3D8YA12"/>
<dbReference type="Pfam" id="PF22014">
    <property type="entry name" value="DUF6932"/>
    <property type="match status" value="1"/>
</dbReference>
<gene>
    <name evidence="1" type="ORF">DSL64_15035</name>
</gene>
<evidence type="ECO:0000313" key="1">
    <source>
        <dbReference type="EMBL" id="REA60422.1"/>
    </source>
</evidence>
<proteinExistence type="predicted"/>
<reference evidence="1 2" key="1">
    <citation type="submission" date="2018-07" db="EMBL/GenBank/DDBJ databases">
        <title>Dyadobacter roseus sp. nov., isolated from rose rhizosphere soil.</title>
        <authorList>
            <person name="Chen L."/>
        </authorList>
    </citation>
    <scope>NUCLEOTIDE SEQUENCE [LARGE SCALE GENOMIC DNA]</scope>
    <source>
        <strain evidence="1 2">RS19</strain>
    </source>
</reference>
<organism evidence="1 2">
    <name type="scientific">Dyadobacter luteus</name>
    <dbReference type="NCBI Taxonomy" id="2259619"/>
    <lineage>
        <taxon>Bacteria</taxon>
        <taxon>Pseudomonadati</taxon>
        <taxon>Bacteroidota</taxon>
        <taxon>Cytophagia</taxon>
        <taxon>Cytophagales</taxon>
        <taxon>Spirosomataceae</taxon>
        <taxon>Dyadobacter</taxon>
    </lineage>
</organism>
<dbReference type="InterPro" id="IPR053860">
    <property type="entry name" value="DUF6932"/>
</dbReference>
<name>A0A3D8YA12_9BACT</name>
<comment type="caution">
    <text evidence="1">The sequence shown here is derived from an EMBL/GenBank/DDBJ whole genome shotgun (WGS) entry which is preliminary data.</text>
</comment>